<dbReference type="EMBL" id="MCGO01000018">
    <property type="protein sequence ID" value="ORY46008.1"/>
    <property type="molecule type" value="Genomic_DNA"/>
</dbReference>
<dbReference type="OrthoDB" id="2121678at2759"/>
<proteinExistence type="predicted"/>
<evidence type="ECO:0000313" key="1">
    <source>
        <dbReference type="EMBL" id="ORY46008.1"/>
    </source>
</evidence>
<reference evidence="1 2" key="1">
    <citation type="submission" date="2016-07" db="EMBL/GenBank/DDBJ databases">
        <title>Pervasive Adenine N6-methylation of Active Genes in Fungi.</title>
        <authorList>
            <consortium name="DOE Joint Genome Institute"/>
            <person name="Mondo S.J."/>
            <person name="Dannebaum R.O."/>
            <person name="Kuo R.C."/>
            <person name="Labutti K."/>
            <person name="Haridas S."/>
            <person name="Kuo A."/>
            <person name="Salamov A."/>
            <person name="Ahrendt S.R."/>
            <person name="Lipzen A."/>
            <person name="Sullivan W."/>
            <person name="Andreopoulos W.B."/>
            <person name="Clum A."/>
            <person name="Lindquist E."/>
            <person name="Daum C."/>
            <person name="Ramamoorthy G.K."/>
            <person name="Gryganskyi A."/>
            <person name="Culley D."/>
            <person name="Magnuson J.K."/>
            <person name="James T.Y."/>
            <person name="O'Malley M.A."/>
            <person name="Stajich J.E."/>
            <person name="Spatafora J.W."/>
            <person name="Visel A."/>
            <person name="Grigoriev I.V."/>
        </authorList>
    </citation>
    <scope>NUCLEOTIDE SEQUENCE [LARGE SCALE GENOMIC DNA]</scope>
    <source>
        <strain evidence="1 2">JEL800</strain>
    </source>
</reference>
<organism evidence="1 2">
    <name type="scientific">Rhizoclosmatium globosum</name>
    <dbReference type="NCBI Taxonomy" id="329046"/>
    <lineage>
        <taxon>Eukaryota</taxon>
        <taxon>Fungi</taxon>
        <taxon>Fungi incertae sedis</taxon>
        <taxon>Chytridiomycota</taxon>
        <taxon>Chytridiomycota incertae sedis</taxon>
        <taxon>Chytridiomycetes</taxon>
        <taxon>Chytridiales</taxon>
        <taxon>Chytriomycetaceae</taxon>
        <taxon>Rhizoclosmatium</taxon>
    </lineage>
</organism>
<sequence length="350" mass="38814">MKRKDLRFQRCIWSAYGSNLFLLGFGELHILHVSGEVQRLKLPCNRKVRNVVALPENVLVIAFDMDESEIYTQFDIQGHRGWNSSPTELMIAQSDKKSSKIPFNVDLDITSSSLDKSASSLLMVIRVTTIVTELSRIELPILMPDILLYDAGSRVILTGNHSVGTILLYDLLPQGQFESSPKQIIRLESGHFAMGAALSHIASQTNLFILAAGGLVSQATGLSITSMIDVALKVVQYSRSDTQAQNTLVPMTARNNLKETASSHLEKLEIFGQVQDRVFGGMVSCSVDTSLFELKLPGNDRKAIRPIEVIAESVPGEATLQDIVVRLEKLERNQNEILSLLRQLVNNKRN</sequence>
<dbReference type="Proteomes" id="UP000193642">
    <property type="component" value="Unassembled WGS sequence"/>
</dbReference>
<evidence type="ECO:0000313" key="2">
    <source>
        <dbReference type="Proteomes" id="UP000193642"/>
    </source>
</evidence>
<accession>A0A1Y2CG20</accession>
<dbReference type="AlphaFoldDB" id="A0A1Y2CG20"/>
<keyword evidence="2" id="KW-1185">Reference proteome</keyword>
<name>A0A1Y2CG20_9FUNG</name>
<gene>
    <name evidence="1" type="ORF">BCR33DRAFT_716020</name>
</gene>
<protein>
    <submittedName>
        <fullName evidence="1">Uncharacterized protein</fullName>
    </submittedName>
</protein>
<comment type="caution">
    <text evidence="1">The sequence shown here is derived from an EMBL/GenBank/DDBJ whole genome shotgun (WGS) entry which is preliminary data.</text>
</comment>